<accession>A0A815MCN0</accession>
<proteinExistence type="predicted"/>
<name>A0A815MCN0_9BILA</name>
<feature type="transmembrane region" description="Helical" evidence="6">
    <location>
        <begin position="484"/>
        <end position="500"/>
    </location>
</feature>
<feature type="transmembrane region" description="Helical" evidence="6">
    <location>
        <begin position="506"/>
        <end position="522"/>
    </location>
</feature>
<evidence type="ECO:0000256" key="2">
    <source>
        <dbReference type="ARBA" id="ARBA00022475"/>
    </source>
</evidence>
<evidence type="ECO:0000313" key="9">
    <source>
        <dbReference type="Proteomes" id="UP000663891"/>
    </source>
</evidence>
<dbReference type="Pfam" id="PF13515">
    <property type="entry name" value="FUSC_2"/>
    <property type="match status" value="1"/>
</dbReference>
<sequence>MSLSSVFQTFLHFYFNYHYVESASSYIHSTFARRVQFTLRIVISFLVGGFLAYKSPLSDQTSQGFLIPLISVMSLQETFGLTVAACFQMLLGLIPSTIFLFIVQKIGLGYHDYLAAELILLVSSFFIAFICSQSQTRKIPLVLCAIFFATIVNQRSIPSTFIFQLLETFVIGMAIAVLVSLTIFPVFATIDIENRVNYCLLNLQEMQKSITKAFLHQDKISAQISLTRTSTIEEIILTAIGPIRMKLVETRFEPSRFLQRIFNRRRRQIINLTIQEQDDLIMAWFLHVRSMELMVKQCRFNEYHRDLIQELEAKLQHICLCQSVIISTMTTSSSITKDEFFHQVSDLERAGEALRATYSEARLRRLEDALESAAIIQSEDYLSHSFFLFQFDSIIRLFTRIITTNVKKSVPAKKKQSLKDRLTPKWSRLFSATKCMIIVGIGSIFVMVSPLATAFENGQWIFVAICMTQGDSVGGAFTTMKMRLLGTLLGAMWAYVTYLAVHDDVYQTFGMLVPWILVFGYIRPLPKLNYTATVAMITPILITLGRIPYGNTLPAGNYALLRIEENLVGIGVAAVLTLIIFPVFAIDLLKDNIQSTFQACRDNINSIRLIYDQLFYNKHLNEMSIDIEKEEQNIQSFFDVQRSHISQLITIQRNLIEHASSEPSFWWVNNNCSIKRYKTLVQQEIDMFQIFYCIDTALMRIHECSTNNDVHIENIQIYPINDDFFSNFHTELTTLSDRLSECLNLWSSYFALTQRRSHRFLHHFICSKTKLVENDLLKHEQKLVELHEVIYRLQSQHQDAVHKIMEHYLDRLTQGDALSTFVPYMNNNETDSILNAISAMYFSTTELIRVALALGTSINSIFELETTNRYAFY</sequence>
<keyword evidence="3 6" id="KW-0812">Transmembrane</keyword>
<feature type="transmembrane region" description="Helical" evidence="6">
    <location>
        <begin position="458"/>
        <end position="477"/>
    </location>
</feature>
<keyword evidence="5 6" id="KW-0472">Membrane</keyword>
<evidence type="ECO:0000256" key="3">
    <source>
        <dbReference type="ARBA" id="ARBA00022692"/>
    </source>
</evidence>
<evidence type="ECO:0000256" key="5">
    <source>
        <dbReference type="ARBA" id="ARBA00023136"/>
    </source>
</evidence>
<reference evidence="8" key="1">
    <citation type="submission" date="2021-02" db="EMBL/GenBank/DDBJ databases">
        <authorList>
            <person name="Nowell W R."/>
        </authorList>
    </citation>
    <scope>NUCLEOTIDE SEQUENCE</scope>
</reference>
<feature type="transmembrane region" description="Helical" evidence="6">
    <location>
        <begin position="567"/>
        <end position="589"/>
    </location>
</feature>
<evidence type="ECO:0000256" key="1">
    <source>
        <dbReference type="ARBA" id="ARBA00004651"/>
    </source>
</evidence>
<dbReference type="AlphaFoldDB" id="A0A815MCN0"/>
<keyword evidence="4 6" id="KW-1133">Transmembrane helix</keyword>
<comment type="subcellular location">
    <subcellularLocation>
        <location evidence="1">Cell membrane</location>
        <topology evidence="1">Multi-pass membrane protein</topology>
    </subcellularLocation>
</comment>
<dbReference type="GO" id="GO:0005886">
    <property type="term" value="C:plasma membrane"/>
    <property type="evidence" value="ECO:0007669"/>
    <property type="project" value="UniProtKB-SubCell"/>
</dbReference>
<feature type="transmembrane region" description="Helical" evidence="6">
    <location>
        <begin position="429"/>
        <end position="452"/>
    </location>
</feature>
<feature type="transmembrane region" description="Helical" evidence="6">
    <location>
        <begin position="169"/>
        <end position="188"/>
    </location>
</feature>
<evidence type="ECO:0000313" key="8">
    <source>
        <dbReference type="EMBL" id="CAF1420716.1"/>
    </source>
</evidence>
<feature type="transmembrane region" description="Helical" evidence="6">
    <location>
        <begin position="90"/>
        <end position="107"/>
    </location>
</feature>
<dbReference type="EMBL" id="CAJNON010001044">
    <property type="protein sequence ID" value="CAF1420716.1"/>
    <property type="molecule type" value="Genomic_DNA"/>
</dbReference>
<dbReference type="Proteomes" id="UP000663891">
    <property type="component" value="Unassembled WGS sequence"/>
</dbReference>
<feature type="domain" description="Integral membrane bound transporter" evidence="7">
    <location>
        <begin position="452"/>
        <end position="575"/>
    </location>
</feature>
<feature type="transmembrane region" description="Helical" evidence="6">
    <location>
        <begin position="37"/>
        <end position="53"/>
    </location>
</feature>
<feature type="transmembrane region" description="Helical" evidence="6">
    <location>
        <begin position="113"/>
        <end position="132"/>
    </location>
</feature>
<keyword evidence="2" id="KW-1003">Cell membrane</keyword>
<feature type="transmembrane region" description="Helical" evidence="6">
    <location>
        <begin position="139"/>
        <end position="157"/>
    </location>
</feature>
<protein>
    <recommendedName>
        <fullName evidence="7">Integral membrane bound transporter domain-containing protein</fullName>
    </recommendedName>
</protein>
<evidence type="ECO:0000256" key="6">
    <source>
        <dbReference type="SAM" id="Phobius"/>
    </source>
</evidence>
<comment type="caution">
    <text evidence="8">The sequence shown here is derived from an EMBL/GenBank/DDBJ whole genome shotgun (WGS) entry which is preliminary data.</text>
</comment>
<dbReference type="InterPro" id="IPR049453">
    <property type="entry name" value="Memb_transporter_dom"/>
</dbReference>
<dbReference type="OrthoDB" id="68611at2759"/>
<gene>
    <name evidence="8" type="ORF">VCS650_LOCUS37696</name>
</gene>
<evidence type="ECO:0000256" key="4">
    <source>
        <dbReference type="ARBA" id="ARBA00022989"/>
    </source>
</evidence>
<dbReference type="PANTHER" id="PTHR30509">
    <property type="entry name" value="P-HYDROXYBENZOIC ACID EFFLUX PUMP SUBUNIT-RELATED"/>
    <property type="match status" value="1"/>
</dbReference>
<evidence type="ECO:0000259" key="7">
    <source>
        <dbReference type="Pfam" id="PF13515"/>
    </source>
</evidence>
<dbReference type="PANTHER" id="PTHR30509:SF9">
    <property type="entry name" value="MULTIDRUG RESISTANCE PROTEIN MDTO"/>
    <property type="match status" value="1"/>
</dbReference>
<organism evidence="8 9">
    <name type="scientific">Adineta steineri</name>
    <dbReference type="NCBI Taxonomy" id="433720"/>
    <lineage>
        <taxon>Eukaryota</taxon>
        <taxon>Metazoa</taxon>
        <taxon>Spiralia</taxon>
        <taxon>Gnathifera</taxon>
        <taxon>Rotifera</taxon>
        <taxon>Eurotatoria</taxon>
        <taxon>Bdelloidea</taxon>
        <taxon>Adinetida</taxon>
        <taxon>Adinetidae</taxon>
        <taxon>Adineta</taxon>
    </lineage>
</organism>